<name>A0ABW9ER39_9BURK</name>
<dbReference type="SUPFAM" id="SSF52317">
    <property type="entry name" value="Class I glutamine amidotransferase-like"/>
    <property type="match status" value="1"/>
</dbReference>
<dbReference type="InterPro" id="IPR052158">
    <property type="entry name" value="INH-QAR"/>
</dbReference>
<organism evidence="5 6">
    <name type="scientific">Paraburkholderia strydomiana</name>
    <dbReference type="NCBI Taxonomy" id="1245417"/>
    <lineage>
        <taxon>Bacteria</taxon>
        <taxon>Pseudomonadati</taxon>
        <taxon>Pseudomonadota</taxon>
        <taxon>Betaproteobacteria</taxon>
        <taxon>Burkholderiales</taxon>
        <taxon>Burkholderiaceae</taxon>
        <taxon>Paraburkholderia</taxon>
    </lineage>
</organism>
<dbReference type="Proteomes" id="UP001629392">
    <property type="component" value="Unassembled WGS sequence"/>
</dbReference>
<dbReference type="SMART" id="SM00342">
    <property type="entry name" value="HTH_ARAC"/>
    <property type="match status" value="1"/>
</dbReference>
<dbReference type="PANTHER" id="PTHR43130">
    <property type="entry name" value="ARAC-FAMILY TRANSCRIPTIONAL REGULATOR"/>
    <property type="match status" value="1"/>
</dbReference>
<dbReference type="Gene3D" id="3.40.50.880">
    <property type="match status" value="1"/>
</dbReference>
<dbReference type="PROSITE" id="PS01124">
    <property type="entry name" value="HTH_ARAC_FAMILY_2"/>
    <property type="match status" value="1"/>
</dbReference>
<accession>A0ABW9ER39</accession>
<dbReference type="InterPro" id="IPR018062">
    <property type="entry name" value="HTH_AraC-typ_CS"/>
</dbReference>
<dbReference type="RefSeq" id="WP_408149950.1">
    <property type="nucleotide sequence ID" value="NZ_JAQQCL010000047.1"/>
</dbReference>
<sequence>MQTVAVLALNGVVPFDLGIACDIFSRVRTVDGVEAYRVLVCGESSRIRAGHFGIHTPWRLDAMTDADILIVPGVEDVNMVVSSAVKKALQLASGQGALVASICTGAFILASTGLLDGKRATTHWAVVDEFAKRFPAVTVDPDVLFVDEGNVVTSAGSSAGLDMCFHLIGRFHGQAVASHAARLAVAPLVRDGGQAQFIQQAALPASSSLAPLLEWMLANLEQPIDVTSLAKRASMTPRTFARRFQDQTGATPIQWLLKSRVRRAQELLETTLASVDQVSAAVGFDSPVTFRARFRSVVGLTPSSYRRRFSTALTSAKAE</sequence>
<dbReference type="InterPro" id="IPR002818">
    <property type="entry name" value="DJ-1/PfpI"/>
</dbReference>
<reference evidence="5 6" key="1">
    <citation type="journal article" date="2024" name="Chem. Sci.">
        <title>Discovery of megapolipeptins by genome mining of a Burkholderiales bacteria collection.</title>
        <authorList>
            <person name="Paulo B.S."/>
            <person name="Recchia M.J.J."/>
            <person name="Lee S."/>
            <person name="Fergusson C.H."/>
            <person name="Romanowski S.B."/>
            <person name="Hernandez A."/>
            <person name="Krull N."/>
            <person name="Liu D.Y."/>
            <person name="Cavanagh H."/>
            <person name="Bos A."/>
            <person name="Gray C.A."/>
            <person name="Murphy B.T."/>
            <person name="Linington R.G."/>
            <person name="Eustaquio A.S."/>
        </authorList>
    </citation>
    <scope>NUCLEOTIDE SEQUENCE [LARGE SCALE GENOMIC DNA]</scope>
    <source>
        <strain evidence="5 6">RL17-350-BIC-E</strain>
    </source>
</reference>
<feature type="domain" description="HTH araC/xylS-type" evidence="4">
    <location>
        <begin position="210"/>
        <end position="308"/>
    </location>
</feature>
<dbReference type="InterPro" id="IPR029062">
    <property type="entry name" value="Class_I_gatase-like"/>
</dbReference>
<dbReference type="PROSITE" id="PS00041">
    <property type="entry name" value="HTH_ARAC_FAMILY_1"/>
    <property type="match status" value="1"/>
</dbReference>
<evidence type="ECO:0000313" key="6">
    <source>
        <dbReference type="Proteomes" id="UP001629392"/>
    </source>
</evidence>
<dbReference type="Pfam" id="PF01965">
    <property type="entry name" value="DJ-1_PfpI"/>
    <property type="match status" value="1"/>
</dbReference>
<proteinExistence type="predicted"/>
<keyword evidence="3" id="KW-0804">Transcription</keyword>
<comment type="caution">
    <text evidence="5">The sequence shown here is derived from an EMBL/GenBank/DDBJ whole genome shotgun (WGS) entry which is preliminary data.</text>
</comment>
<gene>
    <name evidence="5" type="ORF">PQQ73_35160</name>
</gene>
<keyword evidence="6" id="KW-1185">Reference proteome</keyword>
<evidence type="ECO:0000259" key="4">
    <source>
        <dbReference type="PROSITE" id="PS01124"/>
    </source>
</evidence>
<dbReference type="Gene3D" id="1.10.10.60">
    <property type="entry name" value="Homeodomain-like"/>
    <property type="match status" value="1"/>
</dbReference>
<protein>
    <submittedName>
        <fullName evidence="5">Helix-turn-helix domain-containing protein</fullName>
    </submittedName>
</protein>
<evidence type="ECO:0000313" key="5">
    <source>
        <dbReference type="EMBL" id="MFM0721538.1"/>
    </source>
</evidence>
<evidence type="ECO:0000256" key="3">
    <source>
        <dbReference type="ARBA" id="ARBA00023163"/>
    </source>
</evidence>
<dbReference type="InterPro" id="IPR018060">
    <property type="entry name" value="HTH_AraC"/>
</dbReference>
<dbReference type="EMBL" id="JAQQCL010000047">
    <property type="protein sequence ID" value="MFM0721538.1"/>
    <property type="molecule type" value="Genomic_DNA"/>
</dbReference>
<dbReference type="PANTHER" id="PTHR43130:SF3">
    <property type="entry name" value="HTH-TYPE TRANSCRIPTIONAL REGULATOR RV1931C"/>
    <property type="match status" value="1"/>
</dbReference>
<evidence type="ECO:0000256" key="2">
    <source>
        <dbReference type="ARBA" id="ARBA00023125"/>
    </source>
</evidence>
<dbReference type="SUPFAM" id="SSF46689">
    <property type="entry name" value="Homeodomain-like"/>
    <property type="match status" value="2"/>
</dbReference>
<evidence type="ECO:0000256" key="1">
    <source>
        <dbReference type="ARBA" id="ARBA00023015"/>
    </source>
</evidence>
<dbReference type="InterPro" id="IPR009057">
    <property type="entry name" value="Homeodomain-like_sf"/>
</dbReference>
<dbReference type="CDD" id="cd03137">
    <property type="entry name" value="GATase1_AraC_1"/>
    <property type="match status" value="1"/>
</dbReference>
<keyword evidence="1" id="KW-0805">Transcription regulation</keyword>
<dbReference type="Pfam" id="PF12833">
    <property type="entry name" value="HTH_18"/>
    <property type="match status" value="1"/>
</dbReference>
<keyword evidence="2" id="KW-0238">DNA-binding</keyword>